<dbReference type="GO" id="GO:0016740">
    <property type="term" value="F:transferase activity"/>
    <property type="evidence" value="ECO:0007669"/>
    <property type="project" value="UniProtKB-KW"/>
</dbReference>
<accession>A0A1T5FQB8</accession>
<keyword evidence="2" id="KW-1185">Reference proteome</keyword>
<evidence type="ECO:0000313" key="1">
    <source>
        <dbReference type="EMBL" id="SKB98378.1"/>
    </source>
</evidence>
<gene>
    <name evidence="1" type="ORF">SAMN05660226_04139</name>
</gene>
<dbReference type="Gene3D" id="3.40.50.2000">
    <property type="entry name" value="Glycogen Phosphorylase B"/>
    <property type="match status" value="1"/>
</dbReference>
<dbReference type="AlphaFoldDB" id="A0A1T5FQB8"/>
<proteinExistence type="predicted"/>
<dbReference type="STRING" id="623280.SAMN05660226_04139"/>
<dbReference type="SUPFAM" id="SSF53756">
    <property type="entry name" value="UDP-Glycosyltransferase/glycogen phosphorylase"/>
    <property type="match status" value="1"/>
</dbReference>
<dbReference type="OrthoDB" id="1100436at2"/>
<dbReference type="Proteomes" id="UP000190541">
    <property type="component" value="Unassembled WGS sequence"/>
</dbReference>
<name>A0A1T5FQB8_9SPHI</name>
<organism evidence="1 2">
    <name type="scientific">Parapedobacter luteus</name>
    <dbReference type="NCBI Taxonomy" id="623280"/>
    <lineage>
        <taxon>Bacteria</taxon>
        <taxon>Pseudomonadati</taxon>
        <taxon>Bacteroidota</taxon>
        <taxon>Sphingobacteriia</taxon>
        <taxon>Sphingobacteriales</taxon>
        <taxon>Sphingobacteriaceae</taxon>
        <taxon>Parapedobacter</taxon>
    </lineage>
</organism>
<reference evidence="1 2" key="1">
    <citation type="submission" date="2017-02" db="EMBL/GenBank/DDBJ databases">
        <authorList>
            <person name="Peterson S.W."/>
        </authorList>
    </citation>
    <scope>NUCLEOTIDE SEQUENCE [LARGE SCALE GENOMIC DNA]</scope>
    <source>
        <strain evidence="1 2">DSM 22899</strain>
    </source>
</reference>
<dbReference type="EMBL" id="FUYS01000020">
    <property type="protein sequence ID" value="SKB98378.1"/>
    <property type="molecule type" value="Genomic_DNA"/>
</dbReference>
<protein>
    <submittedName>
        <fullName evidence="1">Glycosyltransferase involved in cell wall bisynthesis</fullName>
    </submittedName>
</protein>
<evidence type="ECO:0000313" key="2">
    <source>
        <dbReference type="Proteomes" id="UP000190541"/>
    </source>
</evidence>
<dbReference type="RefSeq" id="WP_079718748.1">
    <property type="nucleotide sequence ID" value="NZ_FUYS01000020.1"/>
</dbReference>
<sequence>MNILFICGTLEPGKDGVGDYTRRLAAELIRQGHSANVMSIHDKYVSQTSFGYQEDNDVQVRMIRLAKKITWKKRIIEACKFLDDLEPDWISLQYVPYSFHNKGLPFKAIRQLQRLGNEKKWHIMFHELWLGVKGDVPIKQRPIQILQKLSVNMLIRQLKANLITTSIPIYQHALGKHNAFILPLFSNIPVSKKQITTQKNPDNDTLKIIHFGSFTPALNDFAAQLNWVKAFTTKQHKKAIFILLGNGGPLEQQSIEMIQSTFGKKAIKHLGQLVPEKVSEWIQMADLGISRADYTLYGKSGSTLCLLEHGIPVLLRGSRPVTNTKNWKPLEEDSRFIFCDSPIASLPVKNSPQERLPLISKTFLSYLYTNNEL</sequence>
<keyword evidence="1" id="KW-0808">Transferase</keyword>